<keyword evidence="3 11" id="KW-0479">Metal-binding</keyword>
<dbReference type="Pfam" id="PF00730">
    <property type="entry name" value="HhH-GPD"/>
    <property type="match status" value="1"/>
</dbReference>
<keyword evidence="6 11" id="KW-0408">Iron</keyword>
<keyword evidence="2 11" id="KW-0004">4Fe-4S</keyword>
<dbReference type="SMART" id="SM00478">
    <property type="entry name" value="ENDO3c"/>
    <property type="match status" value="1"/>
</dbReference>
<keyword evidence="7 11" id="KW-0411">Iron-sulfur</keyword>
<dbReference type="EC" id="4.2.99.18" evidence="11"/>
<dbReference type="Gene3D" id="1.10.1670.10">
    <property type="entry name" value="Helix-hairpin-Helix base-excision DNA repair enzymes (C-terminal)"/>
    <property type="match status" value="1"/>
</dbReference>
<dbReference type="GO" id="GO:0140078">
    <property type="term" value="F:class I DNA-(apurinic or apyrimidinic site) endonuclease activity"/>
    <property type="evidence" value="ECO:0007669"/>
    <property type="project" value="UniProtKB-EC"/>
</dbReference>
<dbReference type="InterPro" id="IPR023170">
    <property type="entry name" value="HhH_base_excis_C"/>
</dbReference>
<evidence type="ECO:0000256" key="3">
    <source>
        <dbReference type="ARBA" id="ARBA00022723"/>
    </source>
</evidence>
<evidence type="ECO:0000256" key="6">
    <source>
        <dbReference type="ARBA" id="ARBA00023004"/>
    </source>
</evidence>
<feature type="binding site" evidence="11">
    <location>
        <position position="209"/>
    </location>
    <ligand>
        <name>[4Fe-4S] cluster</name>
        <dbReference type="ChEBI" id="CHEBI:49883"/>
    </ligand>
</feature>
<keyword evidence="9 11" id="KW-0456">Lyase</keyword>
<feature type="binding site" evidence="11">
    <location>
        <position position="193"/>
    </location>
    <ligand>
        <name>[4Fe-4S] cluster</name>
        <dbReference type="ChEBI" id="CHEBI:49883"/>
    </ligand>
</feature>
<dbReference type="AlphaFoldDB" id="A0A662D8S8"/>
<keyword evidence="4 11" id="KW-0227">DNA damage</keyword>
<dbReference type="InterPro" id="IPR003265">
    <property type="entry name" value="HhH-GPD_domain"/>
</dbReference>
<reference evidence="13 14" key="1">
    <citation type="submission" date="2018-06" db="EMBL/GenBank/DDBJ databases">
        <title>Extensive metabolic versatility and redundancy in microbially diverse, dynamic hydrothermal sediments.</title>
        <authorList>
            <person name="Dombrowski N."/>
            <person name="Teske A."/>
            <person name="Baker B.J."/>
        </authorList>
    </citation>
    <scope>NUCLEOTIDE SEQUENCE [LARGE SCALE GENOMIC DNA]</scope>
    <source>
        <strain evidence="13">B19_G9</strain>
    </source>
</reference>
<comment type="cofactor">
    <cofactor evidence="11">
        <name>[4Fe-4S] cluster</name>
        <dbReference type="ChEBI" id="CHEBI:49883"/>
    </cofactor>
    <text evidence="11">Binds 1 [4Fe-4S] cluster.</text>
</comment>
<protein>
    <recommendedName>
        <fullName evidence="11">Endonuclease III</fullName>
        <ecNumber evidence="11">4.2.99.18</ecNumber>
    </recommendedName>
    <alternativeName>
        <fullName evidence="11">DNA-(apurinic or apyrimidinic site) lyase</fullName>
    </alternativeName>
</protein>
<comment type="function">
    <text evidence="11">DNA repair enzyme that has both DNA N-glycosylase activity and AP-lyase activity. The DNA N-glycosylase activity releases various damaged pyrimidines from DNA by cleaving the N-glycosidic bond, leaving an AP (apurinic/apyrimidinic) site. The AP-lyase activity cleaves the phosphodiester bond 3' to the AP site by a beta-elimination, leaving a 3'-terminal unsaturated sugar and a product with a terminal 5'-phosphate.</text>
</comment>
<dbReference type="Proteomes" id="UP000267654">
    <property type="component" value="Unassembled WGS sequence"/>
</dbReference>
<feature type="binding site" evidence="11">
    <location>
        <position position="203"/>
    </location>
    <ligand>
        <name>[4Fe-4S] cluster</name>
        <dbReference type="ChEBI" id="CHEBI:49883"/>
    </ligand>
</feature>
<comment type="similarity">
    <text evidence="1 11">Belongs to the Nth/MutY family.</text>
</comment>
<dbReference type="PROSITE" id="PS01155">
    <property type="entry name" value="ENDONUCLEASE_III_2"/>
    <property type="match status" value="1"/>
</dbReference>
<keyword evidence="10 11" id="KW-0326">Glycosidase</keyword>
<dbReference type="GO" id="GO:0006285">
    <property type="term" value="P:base-excision repair, AP site formation"/>
    <property type="evidence" value="ECO:0007669"/>
    <property type="project" value="TreeGrafter"/>
</dbReference>
<dbReference type="GO" id="GO:0006289">
    <property type="term" value="P:nucleotide-excision repair"/>
    <property type="evidence" value="ECO:0007669"/>
    <property type="project" value="TreeGrafter"/>
</dbReference>
<comment type="catalytic activity">
    <reaction evidence="11">
        <text>2'-deoxyribonucleotide-(2'-deoxyribose 5'-phosphate)-2'-deoxyribonucleotide-DNA = a 3'-end 2'-deoxyribonucleotide-(2,3-dehydro-2,3-deoxyribose 5'-phosphate)-DNA + a 5'-end 5'-phospho-2'-deoxyribonucleoside-DNA + H(+)</text>
        <dbReference type="Rhea" id="RHEA:66592"/>
        <dbReference type="Rhea" id="RHEA-COMP:13180"/>
        <dbReference type="Rhea" id="RHEA-COMP:16897"/>
        <dbReference type="Rhea" id="RHEA-COMP:17067"/>
        <dbReference type="ChEBI" id="CHEBI:15378"/>
        <dbReference type="ChEBI" id="CHEBI:136412"/>
        <dbReference type="ChEBI" id="CHEBI:157695"/>
        <dbReference type="ChEBI" id="CHEBI:167181"/>
        <dbReference type="EC" id="4.2.99.18"/>
    </reaction>
</comment>
<dbReference type="GO" id="GO:0000703">
    <property type="term" value="F:oxidized pyrimidine nucleobase lesion DNA N-glycosylase activity"/>
    <property type="evidence" value="ECO:0007669"/>
    <property type="project" value="TreeGrafter"/>
</dbReference>
<feature type="binding site" evidence="11">
    <location>
        <position position="200"/>
    </location>
    <ligand>
        <name>[4Fe-4S] cluster</name>
        <dbReference type="ChEBI" id="CHEBI:49883"/>
    </ligand>
</feature>
<dbReference type="InterPro" id="IPR011257">
    <property type="entry name" value="DNA_glycosylase"/>
</dbReference>
<comment type="caution">
    <text evidence="13">The sequence shown here is derived from an EMBL/GenBank/DDBJ whole genome shotgun (WGS) entry which is preliminary data.</text>
</comment>
<evidence type="ECO:0000256" key="4">
    <source>
        <dbReference type="ARBA" id="ARBA00022763"/>
    </source>
</evidence>
<evidence type="ECO:0000256" key="9">
    <source>
        <dbReference type="ARBA" id="ARBA00023239"/>
    </source>
</evidence>
<evidence type="ECO:0000313" key="13">
    <source>
        <dbReference type="EMBL" id="RLE11268.1"/>
    </source>
</evidence>
<evidence type="ECO:0000256" key="5">
    <source>
        <dbReference type="ARBA" id="ARBA00022801"/>
    </source>
</evidence>
<gene>
    <name evidence="11" type="primary">nth</name>
    <name evidence="13" type="ORF">DRI96_06495</name>
</gene>
<dbReference type="EMBL" id="QMQB01000261">
    <property type="protein sequence ID" value="RLE11268.1"/>
    <property type="molecule type" value="Genomic_DNA"/>
</dbReference>
<dbReference type="InterPro" id="IPR000445">
    <property type="entry name" value="HhH_motif"/>
</dbReference>
<dbReference type="CDD" id="cd00056">
    <property type="entry name" value="ENDO3c"/>
    <property type="match status" value="1"/>
</dbReference>
<dbReference type="PIRSF" id="PIRSF001435">
    <property type="entry name" value="Nth"/>
    <property type="match status" value="1"/>
</dbReference>
<evidence type="ECO:0000256" key="8">
    <source>
        <dbReference type="ARBA" id="ARBA00023204"/>
    </source>
</evidence>
<evidence type="ECO:0000256" key="1">
    <source>
        <dbReference type="ARBA" id="ARBA00008343"/>
    </source>
</evidence>
<dbReference type="SUPFAM" id="SSF48150">
    <property type="entry name" value="DNA-glycosylase"/>
    <property type="match status" value="1"/>
</dbReference>
<proteinExistence type="inferred from homology"/>
<evidence type="ECO:0000259" key="12">
    <source>
        <dbReference type="SMART" id="SM00478"/>
    </source>
</evidence>
<dbReference type="InterPro" id="IPR005759">
    <property type="entry name" value="Nth"/>
</dbReference>
<dbReference type="FunFam" id="1.10.340.30:FF:000001">
    <property type="entry name" value="Endonuclease III"/>
    <property type="match status" value="1"/>
</dbReference>
<evidence type="ECO:0000256" key="2">
    <source>
        <dbReference type="ARBA" id="ARBA00022485"/>
    </source>
</evidence>
<keyword evidence="13" id="KW-0540">Nuclease</keyword>
<dbReference type="GO" id="GO:0003677">
    <property type="term" value="F:DNA binding"/>
    <property type="evidence" value="ECO:0007669"/>
    <property type="project" value="UniProtKB-UniRule"/>
</dbReference>
<dbReference type="HAMAP" id="MF_00942">
    <property type="entry name" value="Nth"/>
    <property type="match status" value="1"/>
</dbReference>
<dbReference type="Pfam" id="PF00633">
    <property type="entry name" value="HHH"/>
    <property type="match status" value="1"/>
</dbReference>
<dbReference type="InterPro" id="IPR004036">
    <property type="entry name" value="Endonuclease-III-like_CS2"/>
</dbReference>
<dbReference type="PANTHER" id="PTHR43286:SF1">
    <property type="entry name" value="ENDONUCLEASE III-LIKE PROTEIN 1"/>
    <property type="match status" value="1"/>
</dbReference>
<keyword evidence="13" id="KW-0255">Endonuclease</keyword>
<evidence type="ECO:0000256" key="11">
    <source>
        <dbReference type="HAMAP-Rule" id="MF_00942"/>
    </source>
</evidence>
<evidence type="ECO:0000256" key="10">
    <source>
        <dbReference type="ARBA" id="ARBA00023295"/>
    </source>
</evidence>
<dbReference type="GO" id="GO:0046872">
    <property type="term" value="F:metal ion binding"/>
    <property type="evidence" value="ECO:0007669"/>
    <property type="project" value="UniProtKB-KW"/>
</dbReference>
<dbReference type="PANTHER" id="PTHR43286">
    <property type="entry name" value="ENDONUCLEASE III-LIKE PROTEIN 1"/>
    <property type="match status" value="1"/>
</dbReference>
<feature type="domain" description="HhH-GPD" evidence="12">
    <location>
        <begin position="44"/>
        <end position="191"/>
    </location>
</feature>
<keyword evidence="11" id="KW-0238">DNA-binding</keyword>
<keyword evidence="8 11" id="KW-0234">DNA repair</keyword>
<evidence type="ECO:0000313" key="14">
    <source>
        <dbReference type="Proteomes" id="UP000267654"/>
    </source>
</evidence>
<evidence type="ECO:0000256" key="7">
    <source>
        <dbReference type="ARBA" id="ARBA00023014"/>
    </source>
</evidence>
<accession>A0A662D8S8</accession>
<sequence>MEEKDIHRVMRILKDEVQGWDPPSVTRIATGTKDPFKVLISCMLSLRTKDEVTRRASERLFNMAPDSRGIARLSTRQIQEAIYPVGFYRIKAKNIKKVCEILIEKYKGDVPSKLEELLSLPGVGRKTANLVLTLGFGKPGICVDTHVHRITNRWGYVNTKSPEDTEFVLRKKLPEDYWIEFNSLLVSFGQRICRPIAPFCSECVLQEFCKRVGVKKSR</sequence>
<dbReference type="Gene3D" id="1.10.340.30">
    <property type="entry name" value="Hypothetical protein, domain 2"/>
    <property type="match status" value="1"/>
</dbReference>
<keyword evidence="5 11" id="KW-0378">Hydrolase</keyword>
<dbReference type="GO" id="GO:0051539">
    <property type="term" value="F:4 iron, 4 sulfur cluster binding"/>
    <property type="evidence" value="ECO:0007669"/>
    <property type="project" value="UniProtKB-UniRule"/>
</dbReference>
<name>A0A662D8S8_UNCAE</name>
<organism evidence="13 14">
    <name type="scientific">Aerophobetes bacterium</name>
    <dbReference type="NCBI Taxonomy" id="2030807"/>
    <lineage>
        <taxon>Bacteria</taxon>
        <taxon>Candidatus Aerophobota</taxon>
    </lineage>
</organism>